<keyword evidence="1" id="KW-1133">Transmembrane helix</keyword>
<keyword evidence="3" id="KW-1185">Reference proteome</keyword>
<keyword evidence="1" id="KW-0812">Transmembrane</keyword>
<evidence type="ECO:0000313" key="2">
    <source>
        <dbReference type="EMBL" id="TQL00006.1"/>
    </source>
</evidence>
<comment type="caution">
    <text evidence="2">The sequence shown here is derived from an EMBL/GenBank/DDBJ whole genome shotgun (WGS) entry which is preliminary data.</text>
</comment>
<evidence type="ECO:0000313" key="3">
    <source>
        <dbReference type="Proteomes" id="UP000318103"/>
    </source>
</evidence>
<dbReference type="STRING" id="164348.BFF78_32155"/>
<sequence length="64" mass="6816">MSMAMVGMIAGMALGFAGYFGGFGAFLLVAALGAVGFVVGRLAEGDLEPGDFFRIRGDRRERRR</sequence>
<organism evidence="2 3">
    <name type="scientific">Streptomyces puniciscabiei</name>
    <dbReference type="NCBI Taxonomy" id="164348"/>
    <lineage>
        <taxon>Bacteria</taxon>
        <taxon>Bacillati</taxon>
        <taxon>Actinomycetota</taxon>
        <taxon>Actinomycetes</taxon>
        <taxon>Kitasatosporales</taxon>
        <taxon>Streptomycetaceae</taxon>
        <taxon>Streptomyces</taxon>
    </lineage>
</organism>
<accession>A0A542ULS9</accession>
<protein>
    <recommendedName>
        <fullName evidence="4">Small integral membrane protein DUF2273</fullName>
    </recommendedName>
</protein>
<keyword evidence="1" id="KW-0472">Membrane</keyword>
<dbReference type="RefSeq" id="WP_055704301.1">
    <property type="nucleotide sequence ID" value="NZ_JBPJFI010000001.1"/>
</dbReference>
<evidence type="ECO:0000256" key="1">
    <source>
        <dbReference type="SAM" id="Phobius"/>
    </source>
</evidence>
<evidence type="ECO:0008006" key="4">
    <source>
        <dbReference type="Google" id="ProtNLM"/>
    </source>
</evidence>
<dbReference type="Proteomes" id="UP000318103">
    <property type="component" value="Unassembled WGS sequence"/>
</dbReference>
<reference evidence="2 3" key="1">
    <citation type="submission" date="2019-06" db="EMBL/GenBank/DDBJ databases">
        <title>Sequencing the genomes of 1000 actinobacteria strains.</title>
        <authorList>
            <person name="Klenk H.-P."/>
        </authorList>
    </citation>
    <scope>NUCLEOTIDE SEQUENCE [LARGE SCALE GENOMIC DNA]</scope>
    <source>
        <strain evidence="2 3">DSM 41929</strain>
    </source>
</reference>
<proteinExistence type="predicted"/>
<gene>
    <name evidence="2" type="ORF">FB563_5089</name>
</gene>
<dbReference type="AlphaFoldDB" id="A0A542ULS9"/>
<name>A0A542ULS9_9ACTN</name>
<feature type="transmembrane region" description="Helical" evidence="1">
    <location>
        <begin position="12"/>
        <end position="39"/>
    </location>
</feature>
<dbReference type="EMBL" id="VFNX01000001">
    <property type="protein sequence ID" value="TQL00006.1"/>
    <property type="molecule type" value="Genomic_DNA"/>
</dbReference>